<evidence type="ECO:0000256" key="1">
    <source>
        <dbReference type="ARBA" id="ARBA00023002"/>
    </source>
</evidence>
<dbReference type="EC" id="1.1.98.2" evidence="3"/>
<evidence type="ECO:0000259" key="2">
    <source>
        <dbReference type="Pfam" id="PF00296"/>
    </source>
</evidence>
<feature type="domain" description="Luciferase-like" evidence="2">
    <location>
        <begin position="13"/>
        <end position="134"/>
    </location>
</feature>
<keyword evidence="1 3" id="KW-0560">Oxidoreductase</keyword>
<gene>
    <name evidence="3" type="ORF">STPYR_12514</name>
</gene>
<dbReference type="InterPro" id="IPR036661">
    <property type="entry name" value="Luciferase-like_sf"/>
</dbReference>
<dbReference type="GO" id="GO:0016705">
    <property type="term" value="F:oxidoreductase activity, acting on paired donors, with incorporation or reduction of molecular oxygen"/>
    <property type="evidence" value="ECO:0007669"/>
    <property type="project" value="InterPro"/>
</dbReference>
<dbReference type="PANTHER" id="PTHR43244">
    <property type="match status" value="1"/>
</dbReference>
<dbReference type="Pfam" id="PF00296">
    <property type="entry name" value="Bac_luciferase"/>
    <property type="match status" value="1"/>
</dbReference>
<proteinExistence type="predicted"/>
<sequence>MEPRAGTQRQRVVLLGAALAGGSQRLGVVNAPNGRYHPLLVVQAAATLERMFPGRLWLAVGSGEALNECAAGTPWPDKAARNARLLEAVQVMRRLWRGEEVDHAGSFVVRQARLYSLPARPPPLLLAALSVQTAA</sequence>
<dbReference type="Gene3D" id="3.20.20.30">
    <property type="entry name" value="Luciferase-like domain"/>
    <property type="match status" value="1"/>
</dbReference>
<reference evidence="3" key="1">
    <citation type="submission" date="2016-03" db="EMBL/GenBank/DDBJ databases">
        <authorList>
            <person name="Ploux O."/>
        </authorList>
    </citation>
    <scope>NUCLEOTIDE SEQUENCE</scope>
    <source>
        <strain evidence="3">UC10</strain>
    </source>
</reference>
<dbReference type="EMBL" id="FLTS01000001">
    <property type="protein sequence ID" value="SBV37578.1"/>
    <property type="molecule type" value="Genomic_DNA"/>
</dbReference>
<dbReference type="SUPFAM" id="SSF51679">
    <property type="entry name" value="Bacterial luciferase-like"/>
    <property type="match status" value="1"/>
</dbReference>
<protein>
    <submittedName>
        <fullName evidence="3">F420-dependent glucose-6-phosphate dehydrogenase</fullName>
        <ecNumber evidence="3">1.1.98.2</ecNumber>
    </submittedName>
</protein>
<dbReference type="InterPro" id="IPR050564">
    <property type="entry name" value="F420-G6PD/mer"/>
</dbReference>
<accession>A0A1Y5Q5J8</accession>
<name>A0A1Y5Q5J8_9GAMM</name>
<dbReference type="AlphaFoldDB" id="A0A1Y5Q5J8"/>
<dbReference type="GO" id="GO:0052749">
    <property type="term" value="F:glucose-6-phosphate dehydrogenase (coenzyme F420) activity"/>
    <property type="evidence" value="ECO:0007669"/>
    <property type="project" value="UniProtKB-EC"/>
</dbReference>
<evidence type="ECO:0000313" key="3">
    <source>
        <dbReference type="EMBL" id="SBV37578.1"/>
    </source>
</evidence>
<organism evidence="3">
    <name type="scientific">uncultured Stenotrophomonas sp</name>
    <dbReference type="NCBI Taxonomy" id="165438"/>
    <lineage>
        <taxon>Bacteria</taxon>
        <taxon>Pseudomonadati</taxon>
        <taxon>Pseudomonadota</taxon>
        <taxon>Gammaproteobacteria</taxon>
        <taxon>Lysobacterales</taxon>
        <taxon>Lysobacteraceae</taxon>
        <taxon>Stenotrophomonas</taxon>
        <taxon>environmental samples</taxon>
    </lineage>
</organism>
<dbReference type="InterPro" id="IPR011251">
    <property type="entry name" value="Luciferase-like_dom"/>
</dbReference>
<dbReference type="PANTHER" id="PTHR43244:SF1">
    <property type="entry name" value="5,10-METHYLENETETRAHYDROMETHANOPTERIN REDUCTASE"/>
    <property type="match status" value="1"/>
</dbReference>